<reference evidence="2" key="1">
    <citation type="submission" date="2021-02" db="EMBL/GenBank/DDBJ databases">
        <authorList>
            <person name="Nowell W R."/>
        </authorList>
    </citation>
    <scope>NUCLEOTIDE SEQUENCE</scope>
</reference>
<dbReference type="AlphaFoldDB" id="A0A8S3B0T5"/>
<gene>
    <name evidence="2" type="ORF">SMN809_LOCUS46586</name>
</gene>
<comment type="caution">
    <text evidence="2">The sequence shown here is derived from an EMBL/GenBank/DDBJ whole genome shotgun (WGS) entry which is preliminary data.</text>
</comment>
<evidence type="ECO:0000259" key="1">
    <source>
        <dbReference type="Pfam" id="PF00085"/>
    </source>
</evidence>
<organism evidence="2 3">
    <name type="scientific">Rotaria magnacalcarata</name>
    <dbReference type="NCBI Taxonomy" id="392030"/>
    <lineage>
        <taxon>Eukaryota</taxon>
        <taxon>Metazoa</taxon>
        <taxon>Spiralia</taxon>
        <taxon>Gnathifera</taxon>
        <taxon>Rotifera</taxon>
        <taxon>Eurotatoria</taxon>
        <taxon>Bdelloidea</taxon>
        <taxon>Philodinida</taxon>
        <taxon>Philodinidae</taxon>
        <taxon>Rotaria</taxon>
    </lineage>
</organism>
<dbReference type="PANTHER" id="PTHR44340">
    <property type="entry name" value="DNAJ HOMOLOG SUBFAMILY C MEMBER 10"/>
    <property type="match status" value="1"/>
</dbReference>
<dbReference type="GO" id="GO:0036498">
    <property type="term" value="P:IRE1-mediated unfolded protein response"/>
    <property type="evidence" value="ECO:0007669"/>
    <property type="project" value="TreeGrafter"/>
</dbReference>
<name>A0A8S3B0T5_9BILA</name>
<accession>A0A8S3B0T5</accession>
<dbReference type="InterPro" id="IPR013766">
    <property type="entry name" value="Thioredoxin_domain"/>
</dbReference>
<dbReference type="GO" id="GO:0016671">
    <property type="term" value="F:oxidoreductase activity, acting on a sulfur group of donors, disulfide as acceptor"/>
    <property type="evidence" value="ECO:0007669"/>
    <property type="project" value="TreeGrafter"/>
</dbReference>
<dbReference type="PROSITE" id="PS00194">
    <property type="entry name" value="THIOREDOXIN_1"/>
    <property type="match status" value="1"/>
</dbReference>
<feature type="non-terminal residue" evidence="2">
    <location>
        <position position="50"/>
    </location>
</feature>
<dbReference type="GO" id="GO:0051787">
    <property type="term" value="F:misfolded protein binding"/>
    <property type="evidence" value="ECO:0007669"/>
    <property type="project" value="TreeGrafter"/>
</dbReference>
<dbReference type="Gene3D" id="3.40.30.10">
    <property type="entry name" value="Glutaredoxin"/>
    <property type="match status" value="1"/>
</dbReference>
<sequence>SPLRALTPSDFPSVTTDSKPFIIDFFSPFCPPCMHLLPEFRKASKRLTDK</sequence>
<evidence type="ECO:0000313" key="2">
    <source>
        <dbReference type="EMBL" id="CAF4786933.1"/>
    </source>
</evidence>
<dbReference type="SUPFAM" id="SSF52833">
    <property type="entry name" value="Thioredoxin-like"/>
    <property type="match status" value="1"/>
</dbReference>
<evidence type="ECO:0000313" key="3">
    <source>
        <dbReference type="Proteomes" id="UP000676336"/>
    </source>
</evidence>
<dbReference type="Proteomes" id="UP000676336">
    <property type="component" value="Unassembled WGS sequence"/>
</dbReference>
<dbReference type="InterPro" id="IPR052460">
    <property type="entry name" value="ER_disulfide_reductase"/>
</dbReference>
<feature type="non-terminal residue" evidence="2">
    <location>
        <position position="1"/>
    </location>
</feature>
<protein>
    <recommendedName>
        <fullName evidence="1">Thioredoxin domain-containing protein</fullName>
    </recommendedName>
</protein>
<dbReference type="GO" id="GO:0005788">
    <property type="term" value="C:endoplasmic reticulum lumen"/>
    <property type="evidence" value="ECO:0007669"/>
    <property type="project" value="TreeGrafter"/>
</dbReference>
<dbReference type="EMBL" id="CAJOBI010145323">
    <property type="protein sequence ID" value="CAF4786933.1"/>
    <property type="molecule type" value="Genomic_DNA"/>
</dbReference>
<dbReference type="Pfam" id="PF00085">
    <property type="entry name" value="Thioredoxin"/>
    <property type="match status" value="1"/>
</dbReference>
<proteinExistence type="predicted"/>
<dbReference type="GO" id="GO:0015035">
    <property type="term" value="F:protein-disulfide reductase activity"/>
    <property type="evidence" value="ECO:0007669"/>
    <property type="project" value="TreeGrafter"/>
</dbReference>
<feature type="domain" description="Thioredoxin" evidence="1">
    <location>
        <begin position="5"/>
        <end position="49"/>
    </location>
</feature>
<dbReference type="InterPro" id="IPR017937">
    <property type="entry name" value="Thioredoxin_CS"/>
</dbReference>
<dbReference type="PANTHER" id="PTHR44340:SF1">
    <property type="entry name" value="DNAJ HOMOLOG SUBFAMILY C MEMBER 10"/>
    <property type="match status" value="1"/>
</dbReference>
<dbReference type="InterPro" id="IPR036249">
    <property type="entry name" value="Thioredoxin-like_sf"/>
</dbReference>